<protein>
    <submittedName>
        <fullName evidence="2">Amine oxidase</fullName>
    </submittedName>
</protein>
<dbReference type="InterPro" id="IPR015798">
    <property type="entry name" value="Cu_amine_oxidase_C"/>
</dbReference>
<dbReference type="GO" id="GO:0008131">
    <property type="term" value="F:primary methylamine oxidase activity"/>
    <property type="evidence" value="ECO:0007669"/>
    <property type="project" value="InterPro"/>
</dbReference>
<evidence type="ECO:0000313" key="2">
    <source>
        <dbReference type="EMBL" id="QFS46733.1"/>
    </source>
</evidence>
<dbReference type="Proteomes" id="UP000326678">
    <property type="component" value="Chromosome Gxm1"/>
</dbReference>
<dbReference type="Gene3D" id="2.70.98.20">
    <property type="entry name" value="Copper amine oxidase, catalytic domain"/>
    <property type="match status" value="1"/>
</dbReference>
<reference evidence="2 3" key="1">
    <citation type="submission" date="2019-10" db="EMBL/GenBank/DDBJ databases">
        <title>Genomic and transcriptomic insights into the perfect genentic adaptation of a filamentous nitrogen-fixing cyanobacterium to rice fields.</title>
        <authorList>
            <person name="Chen Z."/>
        </authorList>
    </citation>
    <scope>NUCLEOTIDE SEQUENCE [LARGE SCALE GENOMIC DNA]</scope>
    <source>
        <strain evidence="2">CCNUC1</strain>
    </source>
</reference>
<dbReference type="GO" id="GO:0048038">
    <property type="term" value="F:quinone binding"/>
    <property type="evidence" value="ECO:0007669"/>
    <property type="project" value="InterPro"/>
</dbReference>
<dbReference type="Pfam" id="PF01179">
    <property type="entry name" value="Cu_amine_oxid"/>
    <property type="match status" value="1"/>
</dbReference>
<dbReference type="KEGG" id="nsh:GXM_04214"/>
<organism evidence="2 3">
    <name type="scientific">Nostoc sphaeroides CCNUC1</name>
    <dbReference type="NCBI Taxonomy" id="2653204"/>
    <lineage>
        <taxon>Bacteria</taxon>
        <taxon>Bacillati</taxon>
        <taxon>Cyanobacteriota</taxon>
        <taxon>Cyanophyceae</taxon>
        <taxon>Nostocales</taxon>
        <taxon>Nostocaceae</taxon>
        <taxon>Nostoc</taxon>
    </lineage>
</organism>
<keyword evidence="3" id="KW-1185">Reference proteome</keyword>
<dbReference type="AlphaFoldDB" id="A0A5P8W210"/>
<evidence type="ECO:0000259" key="1">
    <source>
        <dbReference type="Pfam" id="PF01179"/>
    </source>
</evidence>
<dbReference type="SUPFAM" id="SSF49998">
    <property type="entry name" value="Amine oxidase catalytic domain"/>
    <property type="match status" value="1"/>
</dbReference>
<dbReference type="EMBL" id="CP045226">
    <property type="protein sequence ID" value="QFS46733.1"/>
    <property type="molecule type" value="Genomic_DNA"/>
</dbReference>
<sequence>MGITHVLRSQDWPVIPIHRVGFKLIPRGFFSRNLAINLPE</sequence>
<dbReference type="GO" id="GO:0009308">
    <property type="term" value="P:amine metabolic process"/>
    <property type="evidence" value="ECO:0007669"/>
    <property type="project" value="InterPro"/>
</dbReference>
<name>A0A5P8W210_9NOSO</name>
<evidence type="ECO:0000313" key="3">
    <source>
        <dbReference type="Proteomes" id="UP000326678"/>
    </source>
</evidence>
<dbReference type="InterPro" id="IPR036460">
    <property type="entry name" value="Cu_amine_oxidase_C_sf"/>
</dbReference>
<dbReference type="GO" id="GO:0005507">
    <property type="term" value="F:copper ion binding"/>
    <property type="evidence" value="ECO:0007669"/>
    <property type="project" value="InterPro"/>
</dbReference>
<proteinExistence type="predicted"/>
<feature type="domain" description="Copper amine oxidase catalytic" evidence="1">
    <location>
        <begin position="1"/>
        <end position="35"/>
    </location>
</feature>
<gene>
    <name evidence="2" type="ORF">GXM_04214</name>
</gene>
<accession>A0A5P8W210</accession>